<dbReference type="Pfam" id="PF04794">
    <property type="entry name" value="YdjC"/>
    <property type="match status" value="1"/>
</dbReference>
<name>A0AA49GM99_9BACT</name>
<dbReference type="GO" id="GO:0019213">
    <property type="term" value="F:deacetylase activity"/>
    <property type="evidence" value="ECO:0007669"/>
    <property type="project" value="TreeGrafter"/>
</dbReference>
<evidence type="ECO:0000256" key="3">
    <source>
        <dbReference type="ARBA" id="ARBA00022801"/>
    </source>
</evidence>
<dbReference type="InterPro" id="IPR011330">
    <property type="entry name" value="Glyco_hydro/deAcase_b/a-brl"/>
</dbReference>
<keyword evidence="5" id="KW-0119">Carbohydrate metabolism</keyword>
<dbReference type="SUPFAM" id="SSF88713">
    <property type="entry name" value="Glycoside hydrolase/deacetylase"/>
    <property type="match status" value="1"/>
</dbReference>
<dbReference type="GO" id="GO:0005975">
    <property type="term" value="P:carbohydrate metabolic process"/>
    <property type="evidence" value="ECO:0007669"/>
    <property type="project" value="InterPro"/>
</dbReference>
<evidence type="ECO:0000313" key="6">
    <source>
        <dbReference type="EMBL" id="WKN35175.1"/>
    </source>
</evidence>
<evidence type="ECO:0000256" key="2">
    <source>
        <dbReference type="ARBA" id="ARBA00022723"/>
    </source>
</evidence>
<reference evidence="6" key="1">
    <citation type="journal article" date="2023" name="Comput. Struct. Biotechnol. J.">
        <title>Discovery of a novel marine Bacteroidetes with a rich repertoire of carbohydrate-active enzymes.</title>
        <authorList>
            <person name="Chen B."/>
            <person name="Liu G."/>
            <person name="Chen Q."/>
            <person name="Wang H."/>
            <person name="Liu L."/>
            <person name="Tang K."/>
        </authorList>
    </citation>
    <scope>NUCLEOTIDE SEQUENCE</scope>
    <source>
        <strain evidence="6">TK19036</strain>
    </source>
</reference>
<evidence type="ECO:0000256" key="5">
    <source>
        <dbReference type="ARBA" id="ARBA00023277"/>
    </source>
</evidence>
<keyword evidence="2" id="KW-0479">Metal-binding</keyword>
<keyword evidence="3" id="KW-0378">Hydrolase</keyword>
<dbReference type="PANTHER" id="PTHR31609">
    <property type="entry name" value="YDJC DEACETYLASE FAMILY MEMBER"/>
    <property type="match status" value="1"/>
</dbReference>
<organism evidence="6">
    <name type="scientific">Roseihalotalea indica</name>
    <dbReference type="NCBI Taxonomy" id="2867963"/>
    <lineage>
        <taxon>Bacteria</taxon>
        <taxon>Pseudomonadati</taxon>
        <taxon>Bacteroidota</taxon>
        <taxon>Cytophagia</taxon>
        <taxon>Cytophagales</taxon>
        <taxon>Catalimonadaceae</taxon>
        <taxon>Roseihalotalea</taxon>
    </lineage>
</organism>
<gene>
    <name evidence="6" type="ORF">K4G66_22620</name>
</gene>
<dbReference type="GO" id="GO:0046872">
    <property type="term" value="F:metal ion binding"/>
    <property type="evidence" value="ECO:0007669"/>
    <property type="project" value="UniProtKB-KW"/>
</dbReference>
<keyword evidence="4" id="KW-0460">Magnesium</keyword>
<evidence type="ECO:0000256" key="1">
    <source>
        <dbReference type="ARBA" id="ARBA00001946"/>
    </source>
</evidence>
<dbReference type="CDD" id="cd10802">
    <property type="entry name" value="YdjC_TTHB029_like"/>
    <property type="match status" value="1"/>
</dbReference>
<comment type="cofactor">
    <cofactor evidence="1">
        <name>Mg(2+)</name>
        <dbReference type="ChEBI" id="CHEBI:18420"/>
    </cofactor>
</comment>
<dbReference type="EMBL" id="CP120682">
    <property type="protein sequence ID" value="WKN35175.1"/>
    <property type="molecule type" value="Genomic_DNA"/>
</dbReference>
<evidence type="ECO:0000256" key="4">
    <source>
        <dbReference type="ARBA" id="ARBA00022842"/>
    </source>
</evidence>
<dbReference type="Gene3D" id="3.20.20.370">
    <property type="entry name" value="Glycoside hydrolase/deacetylase"/>
    <property type="match status" value="1"/>
</dbReference>
<dbReference type="GO" id="GO:0016787">
    <property type="term" value="F:hydrolase activity"/>
    <property type="evidence" value="ECO:0007669"/>
    <property type="project" value="UniProtKB-KW"/>
</dbReference>
<accession>A0AA49GM99</accession>
<sequence>MHLKVFIVLLIAYGISTTLRAQTYAERLGWAPDDRVIIMHVDDAGMSFDSNQGAIQALEGFANSVSVMMPCPWAASFIRYVQEHPDVDAGLHLTLTSEWKDYRWSPLAGIQTVPGLVDEEGAMWRDVESVASHASANEVEQEIRLQVERAVRMGYRPTHLDSHMGTLFATDQYLERYIKVGMDYDIPVMLPGGHNTMLRKQYRDESIRHLKATGQYKEGMDVPVPEVLNRAEEIGRKVWAVGLPVLDDLHNTSGGWRVPEGQEPTIENMREVKVQEFLKAFEELEPGVTMFIVHCTDPTEVFPFISGSGLSREGDLQAMLDPRLQQYLLDHNIKMTTWRELKQRRDQLEK</sequence>
<dbReference type="PANTHER" id="PTHR31609:SF1">
    <property type="entry name" value="CARBOHYDRATE DEACETYLASE"/>
    <property type="match status" value="1"/>
</dbReference>
<dbReference type="InterPro" id="IPR006879">
    <property type="entry name" value="YdjC-like"/>
</dbReference>
<proteinExistence type="predicted"/>
<protein>
    <submittedName>
        <fullName evidence="6">Polysaccharide deacetylase family protein</fullName>
    </submittedName>
</protein>
<dbReference type="AlphaFoldDB" id="A0AA49GM99"/>
<reference evidence="6" key="2">
    <citation type="journal article" date="2024" name="Antonie Van Leeuwenhoek">
        <title>Roseihalotalea indica gen. nov., sp. nov., a halophilic Bacteroidetes from mesopelagic Southwest Indian Ocean with higher carbohydrate metabolic potential.</title>
        <authorList>
            <person name="Chen B."/>
            <person name="Zhang M."/>
            <person name="Lin D."/>
            <person name="Ye J."/>
            <person name="Tang K."/>
        </authorList>
    </citation>
    <scope>NUCLEOTIDE SEQUENCE</scope>
    <source>
        <strain evidence="6">TK19036</strain>
    </source>
</reference>